<dbReference type="Pfam" id="PF00067">
    <property type="entry name" value="p450"/>
    <property type="match status" value="2"/>
</dbReference>
<evidence type="ECO:0000256" key="3">
    <source>
        <dbReference type="ARBA" id="ARBA00022723"/>
    </source>
</evidence>
<dbReference type="InterPro" id="IPR017972">
    <property type="entry name" value="Cyt_P450_CS"/>
</dbReference>
<keyword evidence="2 7" id="KW-0349">Heme</keyword>
<accession>A0A7W3R7Q6</accession>
<gene>
    <name evidence="8" type="ORF">HNR21_001763</name>
</gene>
<dbReference type="GO" id="GO:0004497">
    <property type="term" value="F:monooxygenase activity"/>
    <property type="evidence" value="ECO:0007669"/>
    <property type="project" value="UniProtKB-KW"/>
</dbReference>
<dbReference type="PANTHER" id="PTHR46696:SF1">
    <property type="entry name" value="CYTOCHROME P450 YJIB-RELATED"/>
    <property type="match status" value="1"/>
</dbReference>
<name>A0A7W3R7Q6_9ACTN</name>
<keyword evidence="6 7" id="KW-0503">Monooxygenase</keyword>
<protein>
    <submittedName>
        <fullName evidence="8">Cytochrome P450</fullName>
    </submittedName>
</protein>
<dbReference type="GO" id="GO:0016705">
    <property type="term" value="F:oxidoreductase activity, acting on paired donors, with incorporation or reduction of molecular oxygen"/>
    <property type="evidence" value="ECO:0007669"/>
    <property type="project" value="InterPro"/>
</dbReference>
<evidence type="ECO:0000313" key="8">
    <source>
        <dbReference type="EMBL" id="MBA9002881.1"/>
    </source>
</evidence>
<sequence length="388" mass="43108">MFDAAFFRDPYPIYARLRATGPVQRITTRYPFWLITGYPESRTALADPRLSKQTSRYQHLFAREGNLRNIAPAIRYSLLATDPPEHTRLRRLVSKAFTANATERLRPCIEQVTARLLERLKQQRRADLVADLAIPLPLTLICDLLGVPERDRTQVHAWSNSFFLAGDPGLRDAASHHISGYMADLVAAKRTRPASDLTSDLIAVRDGGDALTEQELISLLTLTLIAGHETTTNLIANTALILLTHPAVHSAVQSDPRIVDAVVEETLRYESPFGIATIRFTSEPVCYADVEIPAEEKVMVALGAANRDPRQFPSPDTFDPSRDTTGHLAFGHGPHYCPGARLARLETTIAIRALTTELPDLRLAVPAHDVPWRASRQMRGPQALPVVW</sequence>
<dbReference type="RefSeq" id="WP_182704798.1">
    <property type="nucleotide sequence ID" value="NZ_JACJII010000001.1"/>
</dbReference>
<dbReference type="InterPro" id="IPR002397">
    <property type="entry name" value="Cyt_P450_B"/>
</dbReference>
<keyword evidence="5 7" id="KW-0408">Iron</keyword>
<evidence type="ECO:0000256" key="5">
    <source>
        <dbReference type="ARBA" id="ARBA00023004"/>
    </source>
</evidence>
<comment type="caution">
    <text evidence="8">The sequence shown here is derived from an EMBL/GenBank/DDBJ whole genome shotgun (WGS) entry which is preliminary data.</text>
</comment>
<dbReference type="InterPro" id="IPR036396">
    <property type="entry name" value="Cyt_P450_sf"/>
</dbReference>
<dbReference type="PRINTS" id="PR00385">
    <property type="entry name" value="P450"/>
</dbReference>
<keyword evidence="4 7" id="KW-0560">Oxidoreductase</keyword>
<dbReference type="EMBL" id="JACJII010000001">
    <property type="protein sequence ID" value="MBA9002881.1"/>
    <property type="molecule type" value="Genomic_DNA"/>
</dbReference>
<evidence type="ECO:0000256" key="7">
    <source>
        <dbReference type="RuleBase" id="RU000461"/>
    </source>
</evidence>
<dbReference type="GO" id="GO:0005506">
    <property type="term" value="F:iron ion binding"/>
    <property type="evidence" value="ECO:0007669"/>
    <property type="project" value="InterPro"/>
</dbReference>
<organism evidence="8 9">
    <name type="scientific">Thermomonospora cellulosilytica</name>
    <dbReference type="NCBI Taxonomy" id="1411118"/>
    <lineage>
        <taxon>Bacteria</taxon>
        <taxon>Bacillati</taxon>
        <taxon>Actinomycetota</taxon>
        <taxon>Actinomycetes</taxon>
        <taxon>Streptosporangiales</taxon>
        <taxon>Thermomonosporaceae</taxon>
        <taxon>Thermomonospora</taxon>
    </lineage>
</organism>
<dbReference type="InterPro" id="IPR001128">
    <property type="entry name" value="Cyt_P450"/>
</dbReference>
<evidence type="ECO:0000256" key="1">
    <source>
        <dbReference type="ARBA" id="ARBA00010617"/>
    </source>
</evidence>
<evidence type="ECO:0000256" key="4">
    <source>
        <dbReference type="ARBA" id="ARBA00023002"/>
    </source>
</evidence>
<dbReference type="PROSITE" id="PS00086">
    <property type="entry name" value="CYTOCHROME_P450"/>
    <property type="match status" value="1"/>
</dbReference>
<dbReference type="SUPFAM" id="SSF48264">
    <property type="entry name" value="Cytochrome P450"/>
    <property type="match status" value="1"/>
</dbReference>
<dbReference type="PANTHER" id="PTHR46696">
    <property type="entry name" value="P450, PUTATIVE (EUROFUNG)-RELATED"/>
    <property type="match status" value="1"/>
</dbReference>
<dbReference type="CDD" id="cd11029">
    <property type="entry name" value="CYP107-like"/>
    <property type="match status" value="1"/>
</dbReference>
<keyword evidence="9" id="KW-1185">Reference proteome</keyword>
<dbReference type="Proteomes" id="UP000539313">
    <property type="component" value="Unassembled WGS sequence"/>
</dbReference>
<dbReference type="PRINTS" id="PR00359">
    <property type="entry name" value="BP450"/>
</dbReference>
<comment type="similarity">
    <text evidence="1 7">Belongs to the cytochrome P450 family.</text>
</comment>
<keyword evidence="3 7" id="KW-0479">Metal-binding</keyword>
<proteinExistence type="inferred from homology"/>
<dbReference type="AlphaFoldDB" id="A0A7W3R7Q6"/>
<reference evidence="8 9" key="1">
    <citation type="submission" date="2020-08" db="EMBL/GenBank/DDBJ databases">
        <title>Sequencing the genomes of 1000 actinobacteria strains.</title>
        <authorList>
            <person name="Klenk H.-P."/>
        </authorList>
    </citation>
    <scope>NUCLEOTIDE SEQUENCE [LARGE SCALE GENOMIC DNA]</scope>
    <source>
        <strain evidence="8 9">DSM 45823</strain>
    </source>
</reference>
<dbReference type="Gene3D" id="1.10.630.10">
    <property type="entry name" value="Cytochrome P450"/>
    <property type="match status" value="1"/>
</dbReference>
<evidence type="ECO:0000256" key="2">
    <source>
        <dbReference type="ARBA" id="ARBA00022617"/>
    </source>
</evidence>
<evidence type="ECO:0000256" key="6">
    <source>
        <dbReference type="ARBA" id="ARBA00023033"/>
    </source>
</evidence>
<dbReference type="GO" id="GO:0020037">
    <property type="term" value="F:heme binding"/>
    <property type="evidence" value="ECO:0007669"/>
    <property type="project" value="InterPro"/>
</dbReference>
<dbReference type="FunFam" id="1.10.630.10:FF:000018">
    <property type="entry name" value="Cytochrome P450 monooxygenase"/>
    <property type="match status" value="1"/>
</dbReference>
<evidence type="ECO:0000313" key="9">
    <source>
        <dbReference type="Proteomes" id="UP000539313"/>
    </source>
</evidence>